<dbReference type="InterPro" id="IPR016786">
    <property type="entry name" value="YdeI_bac"/>
</dbReference>
<dbReference type="PIRSF" id="PIRSF021308">
    <property type="entry name" value="UCP021308"/>
    <property type="match status" value="1"/>
</dbReference>
<dbReference type="SUPFAM" id="SSF159888">
    <property type="entry name" value="YdhG-like"/>
    <property type="match status" value="1"/>
</dbReference>
<proteinExistence type="predicted"/>
<dbReference type="RefSeq" id="WP_097553848.1">
    <property type="nucleotide sequence ID" value="NZ_PCMW01000032.1"/>
</dbReference>
<name>A0A2H3KCP2_9FLAO</name>
<evidence type="ECO:0000313" key="3">
    <source>
        <dbReference type="Proteomes" id="UP000220828"/>
    </source>
</evidence>
<organism evidence="2 3">
    <name type="scientific">Flavobacterium branchiophilum</name>
    <dbReference type="NCBI Taxonomy" id="55197"/>
    <lineage>
        <taxon>Bacteria</taxon>
        <taxon>Pseudomonadati</taxon>
        <taxon>Bacteroidota</taxon>
        <taxon>Flavobacteriia</taxon>
        <taxon>Flavobacteriales</taxon>
        <taxon>Flavobacteriaceae</taxon>
        <taxon>Flavobacterium</taxon>
    </lineage>
</organism>
<dbReference type="EMBL" id="PCMW01000032">
    <property type="protein sequence ID" value="PDS25190.1"/>
    <property type="molecule type" value="Genomic_DNA"/>
</dbReference>
<accession>A0A2H3KCP2</accession>
<gene>
    <name evidence="2" type="ORF">B0A77_05810</name>
</gene>
<dbReference type="OrthoDB" id="214150at2"/>
<dbReference type="InterPro" id="IPR014922">
    <property type="entry name" value="YdhG-like"/>
</dbReference>
<reference evidence="2 3" key="1">
    <citation type="submission" date="2017-09" db="EMBL/GenBank/DDBJ databases">
        <title>Whole genomes of Flavobacteriaceae.</title>
        <authorList>
            <person name="Stine C."/>
            <person name="Li C."/>
            <person name="Tadesse D."/>
        </authorList>
    </citation>
    <scope>NUCLEOTIDE SEQUENCE [LARGE SCALE GENOMIC DNA]</scope>
    <source>
        <strain evidence="2 3">ATCC 35036</strain>
    </source>
</reference>
<dbReference type="Pfam" id="PF08818">
    <property type="entry name" value="DUF1801"/>
    <property type="match status" value="1"/>
</dbReference>
<dbReference type="AlphaFoldDB" id="A0A2H3KCP2"/>
<comment type="caution">
    <text evidence="2">The sequence shown here is derived from an EMBL/GenBank/DDBJ whole genome shotgun (WGS) entry which is preliminary data.</text>
</comment>
<feature type="domain" description="YdhG-like" evidence="1">
    <location>
        <begin position="29"/>
        <end position="126"/>
    </location>
</feature>
<evidence type="ECO:0000313" key="2">
    <source>
        <dbReference type="EMBL" id="PDS25190.1"/>
    </source>
</evidence>
<evidence type="ECO:0000259" key="1">
    <source>
        <dbReference type="Pfam" id="PF08818"/>
    </source>
</evidence>
<dbReference type="Pfam" id="PF13376">
    <property type="entry name" value="OmdA"/>
    <property type="match status" value="1"/>
</dbReference>
<dbReference type="Proteomes" id="UP000220828">
    <property type="component" value="Unassembled WGS sequence"/>
</dbReference>
<sequence>MIANVETYFNEGCGRCSKMATPLCRVRTWEKELQLLRNIILECGLVEELKWSHPCYTFQKKNIVMIGTTKAFCAISFFKGVLLEDSQKVLIAQTENMQATRQIQFTNTEQIVELKDLIKTYIFEAIEVEKSGAKVPYKEAVAIAIPEEFQYILDNDLELKTAFEGLTPGRQKGYLLHFTEPKQSKTKTARVEKWMEQIKRGKGMNDSMN</sequence>
<protein>
    <recommendedName>
        <fullName evidence="1">YdhG-like domain-containing protein</fullName>
    </recommendedName>
</protein>
<dbReference type="Gene3D" id="3.90.1150.200">
    <property type="match status" value="1"/>
</dbReference>